<evidence type="ECO:0000313" key="1">
    <source>
        <dbReference type="EMBL" id="JAD60993.1"/>
    </source>
</evidence>
<dbReference type="EMBL" id="GBRH01236902">
    <property type="protein sequence ID" value="JAD60993.1"/>
    <property type="molecule type" value="Transcribed_RNA"/>
</dbReference>
<dbReference type="AlphaFoldDB" id="A0A0A9BFQ0"/>
<proteinExistence type="predicted"/>
<name>A0A0A9BFQ0_ARUDO</name>
<reference evidence="1" key="2">
    <citation type="journal article" date="2015" name="Data Brief">
        <title>Shoot transcriptome of the giant reed, Arundo donax.</title>
        <authorList>
            <person name="Barrero R.A."/>
            <person name="Guerrero F.D."/>
            <person name="Moolhuijzen P."/>
            <person name="Goolsby J.A."/>
            <person name="Tidwell J."/>
            <person name="Bellgard S.E."/>
            <person name="Bellgard M.I."/>
        </authorList>
    </citation>
    <scope>NUCLEOTIDE SEQUENCE</scope>
    <source>
        <tissue evidence="1">Shoot tissue taken approximately 20 cm above the soil surface</tissue>
    </source>
</reference>
<reference evidence="1" key="1">
    <citation type="submission" date="2014-09" db="EMBL/GenBank/DDBJ databases">
        <authorList>
            <person name="Magalhaes I.L.F."/>
            <person name="Oliveira U."/>
            <person name="Santos F.R."/>
            <person name="Vidigal T.H.D.A."/>
            <person name="Brescovit A.D."/>
            <person name="Santos A.J."/>
        </authorList>
    </citation>
    <scope>NUCLEOTIDE SEQUENCE</scope>
    <source>
        <tissue evidence="1">Shoot tissue taken approximately 20 cm above the soil surface</tissue>
    </source>
</reference>
<accession>A0A0A9BFQ0</accession>
<organism evidence="1">
    <name type="scientific">Arundo donax</name>
    <name type="common">Giant reed</name>
    <name type="synonym">Donax arundinaceus</name>
    <dbReference type="NCBI Taxonomy" id="35708"/>
    <lineage>
        <taxon>Eukaryota</taxon>
        <taxon>Viridiplantae</taxon>
        <taxon>Streptophyta</taxon>
        <taxon>Embryophyta</taxon>
        <taxon>Tracheophyta</taxon>
        <taxon>Spermatophyta</taxon>
        <taxon>Magnoliopsida</taxon>
        <taxon>Liliopsida</taxon>
        <taxon>Poales</taxon>
        <taxon>Poaceae</taxon>
        <taxon>PACMAD clade</taxon>
        <taxon>Arundinoideae</taxon>
        <taxon>Arundineae</taxon>
        <taxon>Arundo</taxon>
    </lineage>
</organism>
<protein>
    <submittedName>
        <fullName evidence="1">Uncharacterized protein</fullName>
    </submittedName>
</protein>
<sequence length="21" mass="2684">MNRQCFCHLLLKINIHRFLFH</sequence>